<dbReference type="InterPro" id="IPR017317">
    <property type="entry name" value="Pept_S8_subtilisin_bacteroid-2"/>
</dbReference>
<dbReference type="PROSITE" id="PS00138">
    <property type="entry name" value="SUBTILASE_SER"/>
    <property type="match status" value="1"/>
</dbReference>
<evidence type="ECO:0000256" key="1">
    <source>
        <dbReference type="ARBA" id="ARBA00011073"/>
    </source>
</evidence>
<dbReference type="OrthoDB" id="9792152at2"/>
<dbReference type="PANTHER" id="PTHR43399">
    <property type="entry name" value="SUBTILISIN-RELATED"/>
    <property type="match status" value="1"/>
</dbReference>
<keyword evidence="8" id="KW-1185">Reference proteome</keyword>
<feature type="active site" description="Charge relay system" evidence="5">
    <location>
        <position position="198"/>
    </location>
</feature>
<dbReference type="InterPro" id="IPR015500">
    <property type="entry name" value="Peptidase_S8_subtilisin-rel"/>
</dbReference>
<feature type="active site" description="Charge relay system" evidence="5">
    <location>
        <position position="162"/>
    </location>
</feature>
<dbReference type="Pfam" id="PF00082">
    <property type="entry name" value="Peptidase_S8"/>
    <property type="match status" value="1"/>
</dbReference>
<reference key="1">
    <citation type="submission" date="2010-11" db="EMBL/GenBank/DDBJ databases">
        <title>The complete genome of Leadbetterella byssophila DSM 17132.</title>
        <authorList>
            <consortium name="US DOE Joint Genome Institute (JGI-PGF)"/>
            <person name="Lucas S."/>
            <person name="Copeland A."/>
            <person name="Lapidus A."/>
            <person name="Glavina del Rio T."/>
            <person name="Dalin E."/>
            <person name="Tice H."/>
            <person name="Bruce D."/>
            <person name="Goodwin L."/>
            <person name="Pitluck S."/>
            <person name="Kyrpides N."/>
            <person name="Mavromatis K."/>
            <person name="Ivanova N."/>
            <person name="Teshima H."/>
            <person name="Brettin T."/>
            <person name="Detter J.C."/>
            <person name="Han C."/>
            <person name="Tapia R."/>
            <person name="Land M."/>
            <person name="Hauser L."/>
            <person name="Markowitz V."/>
            <person name="Cheng J.-F."/>
            <person name="Hugenholtz P."/>
            <person name="Woyke T."/>
            <person name="Wu D."/>
            <person name="Tindall B."/>
            <person name="Pomrenke H.G."/>
            <person name="Brambilla E."/>
            <person name="Klenk H.-P."/>
            <person name="Eisen J.A."/>
        </authorList>
    </citation>
    <scope>NUCLEOTIDE SEQUENCE [LARGE SCALE GENOMIC DNA]</scope>
    <source>
        <strain>DSM 17132</strain>
    </source>
</reference>
<dbReference type="PROSITE" id="PS51892">
    <property type="entry name" value="SUBTILASE"/>
    <property type="match status" value="1"/>
</dbReference>
<evidence type="ECO:0000259" key="6">
    <source>
        <dbReference type="Pfam" id="PF00082"/>
    </source>
</evidence>
<dbReference type="KEGG" id="lby:Lbys_3584"/>
<dbReference type="InterPro" id="IPR051048">
    <property type="entry name" value="Peptidase_S8/S53_subtilisin"/>
</dbReference>
<protein>
    <submittedName>
        <fullName evidence="7">Peptidase S8 and S53 subtilisin kexin sedolisin</fullName>
    </submittedName>
</protein>
<evidence type="ECO:0000256" key="5">
    <source>
        <dbReference type="PROSITE-ProRule" id="PRU01240"/>
    </source>
</evidence>
<keyword evidence="3 5" id="KW-0378">Hydrolase</keyword>
<evidence type="ECO:0000256" key="3">
    <source>
        <dbReference type="ARBA" id="ARBA00022801"/>
    </source>
</evidence>
<dbReference type="EMBL" id="CP002305">
    <property type="protein sequence ID" value="ADQ19232.1"/>
    <property type="molecule type" value="Genomic_DNA"/>
</dbReference>
<dbReference type="PIRSF" id="PIRSF037903">
    <property type="entry name" value="Subtilisin_rel_GFO_2223"/>
    <property type="match status" value="1"/>
</dbReference>
<dbReference type="InterPro" id="IPR023828">
    <property type="entry name" value="Peptidase_S8_Ser-AS"/>
</dbReference>
<sequence>MRKLLLFYLILPLQLLAQGKYFIYFKDKQDQKVYLSDRALERRSKQGISITDKDYPVNIDYLNALKNLGIQIEGVSKWLNAALIHCNPDQLKQALNFSFVKGMEGKGDIRGDTSLGKYARIRSKFRQELDVIPELDQLKMLGADTMLNAGFNGKGVLVAVMDGGFIGLKSAKVFEHLDIIHTYNYVHKTSEVDRDDTHGTNVLSIIAGKLGQVFSGPAPAVDLALYTTEDVIAVNESKIEEVYWLLAAEHADSLGADIFNTSLGYSQFTDPNQDYTYQDMDGQTSIIARAADYASKVGILVVVAAGNEGNSSWKYISSPADAEYAIAVGAVNAQRTLASFSSIGPSPDGRVKPDVCAMGVGTVYSNSGTQLRAGNGTSYAAPLITGFLASLKQQFPHLTALQLREALIHSADRFPNPTPQYGYGIPSYTRAVRYIYGNWSALGNEAMTDKVTIFPQPNGGDFNIRVGESLLPNNTEIWILDENGRQIRKDTPGGKSFKELNEGLHLLRFQYEGKWFTAKWLKRNETP</sequence>
<comment type="similarity">
    <text evidence="1 5">Belongs to the peptidase S8 family.</text>
</comment>
<dbReference type="Gene3D" id="3.40.50.200">
    <property type="entry name" value="Peptidase S8/S53 domain"/>
    <property type="match status" value="1"/>
</dbReference>
<accession>E4RZU0</accession>
<evidence type="ECO:0000256" key="2">
    <source>
        <dbReference type="ARBA" id="ARBA00022670"/>
    </source>
</evidence>
<dbReference type="HOGENOM" id="CLU_026626_0_0_10"/>
<gene>
    <name evidence="7" type="ordered locus">Lbys_3584</name>
</gene>
<dbReference type="GO" id="GO:0006508">
    <property type="term" value="P:proteolysis"/>
    <property type="evidence" value="ECO:0007669"/>
    <property type="project" value="UniProtKB-KW"/>
</dbReference>
<proteinExistence type="inferred from homology"/>
<dbReference type="AlphaFoldDB" id="E4RZU0"/>
<dbReference type="InterPro" id="IPR000209">
    <property type="entry name" value="Peptidase_S8/S53_dom"/>
</dbReference>
<dbReference type="STRING" id="649349.Lbys_3584"/>
<evidence type="ECO:0000256" key="4">
    <source>
        <dbReference type="ARBA" id="ARBA00022825"/>
    </source>
</evidence>
<dbReference type="eggNOG" id="COG1404">
    <property type="taxonomic scope" value="Bacteria"/>
</dbReference>
<dbReference type="GO" id="GO:0004252">
    <property type="term" value="F:serine-type endopeptidase activity"/>
    <property type="evidence" value="ECO:0007669"/>
    <property type="project" value="UniProtKB-UniRule"/>
</dbReference>
<evidence type="ECO:0000313" key="7">
    <source>
        <dbReference type="EMBL" id="ADQ19232.1"/>
    </source>
</evidence>
<dbReference type="Proteomes" id="UP000007435">
    <property type="component" value="Chromosome"/>
</dbReference>
<dbReference type="SUPFAM" id="SSF52743">
    <property type="entry name" value="Subtilisin-like"/>
    <property type="match status" value="1"/>
</dbReference>
<reference evidence="7 8" key="2">
    <citation type="journal article" date="2011" name="Stand. Genomic Sci.">
        <title>Complete genome sequence of Leadbetterella byssophila type strain (4M15).</title>
        <authorList>
            <person name="Abt B."/>
            <person name="Teshima H."/>
            <person name="Lucas S."/>
            <person name="Lapidus A."/>
            <person name="Del Rio T.G."/>
            <person name="Nolan M."/>
            <person name="Tice H."/>
            <person name="Cheng J.F."/>
            <person name="Pitluck S."/>
            <person name="Liolios K."/>
            <person name="Pagani I."/>
            <person name="Ivanova N."/>
            <person name="Mavromatis K."/>
            <person name="Pati A."/>
            <person name="Tapia R."/>
            <person name="Han C."/>
            <person name="Goodwin L."/>
            <person name="Chen A."/>
            <person name="Palaniappan K."/>
            <person name="Land M."/>
            <person name="Hauser L."/>
            <person name="Chang Y.J."/>
            <person name="Jeffries C.D."/>
            <person name="Rohde M."/>
            <person name="Goker M."/>
            <person name="Tindall B.J."/>
            <person name="Detter J.C."/>
            <person name="Woyke T."/>
            <person name="Bristow J."/>
            <person name="Eisen J.A."/>
            <person name="Markowitz V."/>
            <person name="Hugenholtz P."/>
            <person name="Klenk H.P."/>
            <person name="Kyrpides N.C."/>
        </authorList>
    </citation>
    <scope>NUCLEOTIDE SEQUENCE [LARGE SCALE GENOMIC DNA]</scope>
    <source>
        <strain evidence="8">DSM 17132 / JCM 16389 / KACC 11308 / NBRC 106382 / 4M15</strain>
    </source>
</reference>
<evidence type="ECO:0000313" key="8">
    <source>
        <dbReference type="Proteomes" id="UP000007435"/>
    </source>
</evidence>
<keyword evidence="2 5" id="KW-0645">Protease</keyword>
<keyword evidence="4 5" id="KW-0720">Serine protease</keyword>
<dbReference type="InterPro" id="IPR036852">
    <property type="entry name" value="Peptidase_S8/S53_dom_sf"/>
</dbReference>
<organism evidence="7 8">
    <name type="scientific">Leadbetterella byssophila (strain DSM 17132 / JCM 16389 / KACC 11308 / NBRC 106382 / 4M15)</name>
    <dbReference type="NCBI Taxonomy" id="649349"/>
    <lineage>
        <taxon>Bacteria</taxon>
        <taxon>Pseudomonadati</taxon>
        <taxon>Bacteroidota</taxon>
        <taxon>Cytophagia</taxon>
        <taxon>Cytophagales</taxon>
        <taxon>Leadbetterellaceae</taxon>
        <taxon>Leadbetterella</taxon>
    </lineage>
</organism>
<name>E4RZU0_LEAB4</name>
<dbReference type="PANTHER" id="PTHR43399:SF4">
    <property type="entry name" value="CELL WALL-ASSOCIATED PROTEASE"/>
    <property type="match status" value="1"/>
</dbReference>
<feature type="active site" description="Charge relay system" evidence="5">
    <location>
        <position position="378"/>
    </location>
</feature>
<dbReference type="RefSeq" id="WP_013410253.1">
    <property type="nucleotide sequence ID" value="NC_014655.1"/>
</dbReference>
<feature type="domain" description="Peptidase S8/S53" evidence="6">
    <location>
        <begin position="153"/>
        <end position="424"/>
    </location>
</feature>
<dbReference type="PRINTS" id="PR00723">
    <property type="entry name" value="SUBTILISIN"/>
</dbReference>